<organism evidence="1 2">
    <name type="scientific">Candidatus Nitrosoglobus terrae</name>
    <dbReference type="NCBI Taxonomy" id="1630141"/>
    <lineage>
        <taxon>Bacteria</taxon>
        <taxon>Pseudomonadati</taxon>
        <taxon>Pseudomonadota</taxon>
        <taxon>Gammaproteobacteria</taxon>
        <taxon>Chromatiales</taxon>
        <taxon>Chromatiaceae</taxon>
        <taxon>Candidatus Nitrosoglobus</taxon>
    </lineage>
</organism>
<protein>
    <submittedName>
        <fullName evidence="1">Uncharacterized protein</fullName>
    </submittedName>
</protein>
<evidence type="ECO:0000313" key="1">
    <source>
        <dbReference type="EMBL" id="BAW79692.1"/>
    </source>
</evidence>
<dbReference type="Proteomes" id="UP000243679">
    <property type="component" value="Chromosome"/>
</dbReference>
<dbReference type="AlphaFoldDB" id="A0A1Q2SKR1"/>
<proteinExistence type="predicted"/>
<gene>
    <name evidence="1" type="ORF">TAO_0322</name>
</gene>
<evidence type="ECO:0000313" key="2">
    <source>
        <dbReference type="Proteomes" id="UP000243679"/>
    </source>
</evidence>
<dbReference type="EMBL" id="AP014836">
    <property type="protein sequence ID" value="BAW79692.1"/>
    <property type="molecule type" value="Genomic_DNA"/>
</dbReference>
<accession>A0A1Q2SKR1</accession>
<sequence length="140" mass="15693">MLIKRINTIISRELMALTSQLEETGDEEPRQVLNSLVDFIDKHEVSRLVAIGNSASQIPVKNLAGYTRIDPEGAKQYLFSSPGLREALKGLDFKRAIEVLIEKGILPPARADGKTSRLERINGKMTRVYIINYDALIENI</sequence>
<dbReference type="KEGG" id="ntt:TAO_0322"/>
<keyword evidence="2" id="KW-1185">Reference proteome</keyword>
<dbReference type="OrthoDB" id="784829at2"/>
<reference evidence="1 2" key="1">
    <citation type="journal article" date="2017" name="ISME J.">
        <title>An acid-tolerant ammonia-oxidizing ?-proteobacterium from soil.</title>
        <authorList>
            <person name="Hayatsu M."/>
            <person name="Tago K."/>
            <person name="Uchiyama I."/>
            <person name="Toyoda A."/>
            <person name="Wang Y."/>
            <person name="Shimomura Y."/>
            <person name="Okubo T."/>
            <person name="Kurisu F."/>
            <person name="Hirono Y."/>
            <person name="Nonaka K."/>
            <person name="Akiyama H."/>
            <person name="Itoh T."/>
            <person name="Takami H."/>
        </authorList>
    </citation>
    <scope>NUCLEOTIDE SEQUENCE [LARGE SCALE GENOMIC DNA]</scope>
    <source>
        <strain evidence="1 2">TAO100</strain>
    </source>
</reference>
<name>A0A1Q2SKR1_9GAMM</name>